<reference evidence="1" key="1">
    <citation type="submission" date="2014-09" db="EMBL/GenBank/DDBJ databases">
        <authorList>
            <person name="Magalhaes I.L.F."/>
            <person name="Oliveira U."/>
            <person name="Santos F.R."/>
            <person name="Vidigal T.H.D.A."/>
            <person name="Brescovit A.D."/>
            <person name="Santos A.J."/>
        </authorList>
    </citation>
    <scope>NUCLEOTIDE SEQUENCE</scope>
    <source>
        <tissue evidence="1">Shoot tissue taken approximately 20 cm above the soil surface</tissue>
    </source>
</reference>
<organism evidence="1">
    <name type="scientific">Arundo donax</name>
    <name type="common">Giant reed</name>
    <name type="synonym">Donax arundinaceus</name>
    <dbReference type="NCBI Taxonomy" id="35708"/>
    <lineage>
        <taxon>Eukaryota</taxon>
        <taxon>Viridiplantae</taxon>
        <taxon>Streptophyta</taxon>
        <taxon>Embryophyta</taxon>
        <taxon>Tracheophyta</taxon>
        <taxon>Spermatophyta</taxon>
        <taxon>Magnoliopsida</taxon>
        <taxon>Liliopsida</taxon>
        <taxon>Poales</taxon>
        <taxon>Poaceae</taxon>
        <taxon>PACMAD clade</taxon>
        <taxon>Arundinoideae</taxon>
        <taxon>Arundineae</taxon>
        <taxon>Arundo</taxon>
    </lineage>
</organism>
<evidence type="ECO:0000313" key="1">
    <source>
        <dbReference type="EMBL" id="JAD37234.1"/>
    </source>
</evidence>
<proteinExistence type="predicted"/>
<reference evidence="1" key="2">
    <citation type="journal article" date="2015" name="Data Brief">
        <title>Shoot transcriptome of the giant reed, Arundo donax.</title>
        <authorList>
            <person name="Barrero R.A."/>
            <person name="Guerrero F.D."/>
            <person name="Moolhuijzen P."/>
            <person name="Goolsby J.A."/>
            <person name="Tidwell J."/>
            <person name="Bellgard S.E."/>
            <person name="Bellgard M.I."/>
        </authorList>
    </citation>
    <scope>NUCLEOTIDE SEQUENCE</scope>
    <source>
        <tissue evidence="1">Shoot tissue taken approximately 20 cm above the soil surface</tissue>
    </source>
</reference>
<dbReference type="AlphaFoldDB" id="A0A0A8ZCU5"/>
<sequence length="46" mass="5196">MGTSSLQNWPRPACALSSLLMRRIACSCRARWRAPAGKVMFSRSRK</sequence>
<protein>
    <submittedName>
        <fullName evidence="1">Uncharacterized protein</fullName>
    </submittedName>
</protein>
<dbReference type="EMBL" id="GBRH01260661">
    <property type="protein sequence ID" value="JAD37234.1"/>
    <property type="molecule type" value="Transcribed_RNA"/>
</dbReference>
<name>A0A0A8ZCU5_ARUDO</name>
<accession>A0A0A8ZCU5</accession>